<proteinExistence type="predicted"/>
<sequence>MEKCWTKQKEDNRGARRGGNARGRGANQVQWKGYNGNSNCGYDRVAFALSLECGLSTTVAL</sequence>
<organism evidence="2 3">
    <name type="scientific">Peronospora matthiolae</name>
    <dbReference type="NCBI Taxonomy" id="2874970"/>
    <lineage>
        <taxon>Eukaryota</taxon>
        <taxon>Sar</taxon>
        <taxon>Stramenopiles</taxon>
        <taxon>Oomycota</taxon>
        <taxon>Peronosporomycetes</taxon>
        <taxon>Peronosporales</taxon>
        <taxon>Peronosporaceae</taxon>
        <taxon>Peronospora</taxon>
    </lineage>
</organism>
<reference evidence="2" key="1">
    <citation type="submission" date="2024-01" db="EMBL/GenBank/DDBJ databases">
        <authorList>
            <person name="Webb A."/>
        </authorList>
    </citation>
    <scope>NUCLEOTIDE SEQUENCE</scope>
    <source>
        <strain evidence="2">Pm1</strain>
    </source>
</reference>
<feature type="region of interest" description="Disordered" evidence="1">
    <location>
        <begin position="1"/>
        <end position="28"/>
    </location>
</feature>
<name>A0AAV1UAP9_9STRA</name>
<evidence type="ECO:0000256" key="1">
    <source>
        <dbReference type="SAM" id="MobiDB-lite"/>
    </source>
</evidence>
<comment type="caution">
    <text evidence="2">The sequence shown here is derived from an EMBL/GenBank/DDBJ whole genome shotgun (WGS) entry which is preliminary data.</text>
</comment>
<dbReference type="AlphaFoldDB" id="A0AAV1UAP9"/>
<dbReference type="EMBL" id="CAKLBY020000169">
    <property type="protein sequence ID" value="CAK7930753.1"/>
    <property type="molecule type" value="Genomic_DNA"/>
</dbReference>
<evidence type="ECO:0000313" key="2">
    <source>
        <dbReference type="EMBL" id="CAK7930753.1"/>
    </source>
</evidence>
<accession>A0AAV1UAP9</accession>
<dbReference type="Proteomes" id="UP001162060">
    <property type="component" value="Unassembled WGS sequence"/>
</dbReference>
<evidence type="ECO:0000313" key="3">
    <source>
        <dbReference type="Proteomes" id="UP001162060"/>
    </source>
</evidence>
<protein>
    <submittedName>
        <fullName evidence="2">Uncharacterized protein</fullName>
    </submittedName>
</protein>
<gene>
    <name evidence="2" type="ORF">PM001_LOCUS15903</name>
</gene>
<feature type="compositionally biased region" description="Basic and acidic residues" evidence="1">
    <location>
        <begin position="1"/>
        <end position="14"/>
    </location>
</feature>